<dbReference type="InterPro" id="IPR029001">
    <property type="entry name" value="ITPase-like_fam"/>
</dbReference>
<accession>A0ABU0FCT4</accession>
<evidence type="ECO:0000256" key="6">
    <source>
        <dbReference type="ARBA" id="ARBA00023080"/>
    </source>
</evidence>
<organism evidence="9 10">
    <name type="scientific">Labrys monachus</name>
    <dbReference type="NCBI Taxonomy" id="217067"/>
    <lineage>
        <taxon>Bacteria</taxon>
        <taxon>Pseudomonadati</taxon>
        <taxon>Pseudomonadota</taxon>
        <taxon>Alphaproteobacteria</taxon>
        <taxon>Hyphomicrobiales</taxon>
        <taxon>Xanthobacteraceae</taxon>
        <taxon>Labrys</taxon>
    </lineage>
</organism>
<dbReference type="InterPro" id="IPR020922">
    <property type="entry name" value="dITP/XTP_pyrophosphatase"/>
</dbReference>
<proteinExistence type="inferred from homology"/>
<comment type="subunit">
    <text evidence="7">Homodimer.</text>
</comment>
<evidence type="ECO:0000256" key="5">
    <source>
        <dbReference type="ARBA" id="ARBA00022842"/>
    </source>
</evidence>
<dbReference type="PANTHER" id="PTHR11067:SF9">
    <property type="entry name" value="INOSINE TRIPHOSPHATE PYROPHOSPHATASE"/>
    <property type="match status" value="1"/>
</dbReference>
<evidence type="ECO:0000256" key="3">
    <source>
        <dbReference type="ARBA" id="ARBA00022741"/>
    </source>
</evidence>
<comment type="cofactor">
    <cofactor evidence="7">
        <name>Mg(2+)</name>
        <dbReference type="ChEBI" id="CHEBI:18420"/>
    </cofactor>
    <text evidence="7">Binds 1 Mg(2+) ion per subunit.</text>
</comment>
<evidence type="ECO:0000313" key="9">
    <source>
        <dbReference type="EMBL" id="MDQ0392410.1"/>
    </source>
</evidence>
<keyword evidence="6 7" id="KW-0546">Nucleotide metabolism</keyword>
<keyword evidence="3 7" id="KW-0547">Nucleotide-binding</keyword>
<dbReference type="NCBIfam" id="TIGR00042">
    <property type="entry name" value="RdgB/HAM1 family non-canonical purine NTP pyrophosphatase"/>
    <property type="match status" value="1"/>
</dbReference>
<comment type="catalytic activity">
    <reaction evidence="7">
        <text>XTP + H2O = XMP + diphosphate + H(+)</text>
        <dbReference type="Rhea" id="RHEA:28610"/>
        <dbReference type="ChEBI" id="CHEBI:15377"/>
        <dbReference type="ChEBI" id="CHEBI:15378"/>
        <dbReference type="ChEBI" id="CHEBI:33019"/>
        <dbReference type="ChEBI" id="CHEBI:57464"/>
        <dbReference type="ChEBI" id="CHEBI:61314"/>
        <dbReference type="EC" id="3.6.1.66"/>
    </reaction>
</comment>
<keyword evidence="5 7" id="KW-0460">Magnesium</keyword>
<feature type="binding site" evidence="7">
    <location>
        <begin position="188"/>
        <end position="189"/>
    </location>
    <ligand>
        <name>substrate</name>
    </ligand>
</feature>
<comment type="function">
    <text evidence="7">Pyrophosphatase that catalyzes the hydrolysis of nucleoside triphosphates to their monophosphate derivatives, with a high preference for the non-canonical purine nucleotides XTP (xanthosine triphosphate), dITP (deoxyinosine triphosphate) and ITP. Seems to function as a house-cleaning enzyme that removes non-canonical purine nucleotides from the nucleotide pool, thus preventing their incorporation into DNA/RNA and avoiding chromosomal lesions.</text>
</comment>
<evidence type="ECO:0000313" key="10">
    <source>
        <dbReference type="Proteomes" id="UP001237448"/>
    </source>
</evidence>
<evidence type="ECO:0000256" key="7">
    <source>
        <dbReference type="HAMAP-Rule" id="MF_01405"/>
    </source>
</evidence>
<sequence>MGRPLAGRLVLATHNNGKLAEFRALMAPHGVDVVSVGQLGLPVPEETGTTFVENARIKALAALEATGLPSLADDSGLCIEALGGAPGVYTADWAGPDRDWDVAMKKAQDELLAVGATRPEQRRATFVSVLTLVWPDGHSETFEGRADGTLVWPTRGTHGHGYDPMFQPDGSNLTFAEMPEAQKNTLSHRARSFEKLAAACLTRA</sequence>
<evidence type="ECO:0000256" key="2">
    <source>
        <dbReference type="ARBA" id="ARBA00022723"/>
    </source>
</evidence>
<feature type="active site" description="Proton acceptor" evidence="7">
    <location>
        <position position="74"/>
    </location>
</feature>
<dbReference type="CDD" id="cd00515">
    <property type="entry name" value="HAM1"/>
    <property type="match status" value="1"/>
</dbReference>
<dbReference type="Gene3D" id="3.90.950.10">
    <property type="match status" value="1"/>
</dbReference>
<feature type="binding site" evidence="7">
    <location>
        <begin position="160"/>
        <end position="163"/>
    </location>
    <ligand>
        <name>substrate</name>
    </ligand>
</feature>
<feature type="binding site" evidence="7">
    <location>
        <position position="183"/>
    </location>
    <ligand>
        <name>substrate</name>
    </ligand>
</feature>
<evidence type="ECO:0000256" key="4">
    <source>
        <dbReference type="ARBA" id="ARBA00022801"/>
    </source>
</evidence>
<feature type="binding site" evidence="7">
    <location>
        <position position="75"/>
    </location>
    <ligand>
        <name>substrate</name>
    </ligand>
</feature>
<dbReference type="GO" id="GO:0036220">
    <property type="term" value="F:ITP diphosphatase activity"/>
    <property type="evidence" value="ECO:0007669"/>
    <property type="project" value="UniProtKB-EC"/>
</dbReference>
<dbReference type="EMBL" id="JAUSVK010000001">
    <property type="protein sequence ID" value="MDQ0392410.1"/>
    <property type="molecule type" value="Genomic_DNA"/>
</dbReference>
<feature type="binding site" evidence="7">
    <location>
        <position position="45"/>
    </location>
    <ligand>
        <name>Mg(2+)</name>
        <dbReference type="ChEBI" id="CHEBI:18420"/>
    </ligand>
</feature>
<evidence type="ECO:0000256" key="8">
    <source>
        <dbReference type="RuleBase" id="RU003781"/>
    </source>
</evidence>
<dbReference type="EC" id="3.6.1.66" evidence="7"/>
<name>A0ABU0FCT4_9HYPH</name>
<dbReference type="InterPro" id="IPR002637">
    <property type="entry name" value="RdgB/HAM1"/>
</dbReference>
<dbReference type="Pfam" id="PF01725">
    <property type="entry name" value="Ham1p_like"/>
    <property type="match status" value="1"/>
</dbReference>
<dbReference type="Proteomes" id="UP001237448">
    <property type="component" value="Unassembled WGS sequence"/>
</dbReference>
<evidence type="ECO:0000256" key="1">
    <source>
        <dbReference type="ARBA" id="ARBA00008023"/>
    </source>
</evidence>
<keyword evidence="4 7" id="KW-0378">Hydrolase</keyword>
<protein>
    <recommendedName>
        <fullName evidence="7">dITP/XTP pyrophosphatase</fullName>
        <ecNumber evidence="7">3.6.1.66</ecNumber>
    </recommendedName>
    <alternativeName>
        <fullName evidence="7">Non-canonical purine NTP pyrophosphatase</fullName>
    </alternativeName>
    <alternativeName>
        <fullName evidence="7">Non-standard purine NTP pyrophosphatase</fullName>
    </alternativeName>
    <alternativeName>
        <fullName evidence="7">Nucleoside-triphosphate diphosphatase</fullName>
    </alternativeName>
    <alternativeName>
        <fullName evidence="7">Nucleoside-triphosphate pyrophosphatase</fullName>
        <shortName evidence="7">NTPase</shortName>
    </alternativeName>
</protein>
<dbReference type="RefSeq" id="WP_307426236.1">
    <property type="nucleotide sequence ID" value="NZ_JAUSVK010000001.1"/>
</dbReference>
<keyword evidence="10" id="KW-1185">Reference proteome</keyword>
<dbReference type="SUPFAM" id="SSF52972">
    <property type="entry name" value="ITPase-like"/>
    <property type="match status" value="1"/>
</dbReference>
<comment type="caution">
    <text evidence="9">The sequence shown here is derived from an EMBL/GenBank/DDBJ whole genome shotgun (WGS) entry which is preliminary data.</text>
</comment>
<keyword evidence="2 7" id="KW-0479">Metal-binding</keyword>
<comment type="similarity">
    <text evidence="1 7 8">Belongs to the HAM1 NTPase family.</text>
</comment>
<gene>
    <name evidence="9" type="ORF">J3R73_002202</name>
</gene>
<comment type="catalytic activity">
    <reaction evidence="7">
        <text>dITP + H2O = dIMP + diphosphate + H(+)</text>
        <dbReference type="Rhea" id="RHEA:28342"/>
        <dbReference type="ChEBI" id="CHEBI:15377"/>
        <dbReference type="ChEBI" id="CHEBI:15378"/>
        <dbReference type="ChEBI" id="CHEBI:33019"/>
        <dbReference type="ChEBI" id="CHEBI:61194"/>
        <dbReference type="ChEBI" id="CHEBI:61382"/>
        <dbReference type="EC" id="3.6.1.66"/>
    </reaction>
</comment>
<feature type="binding site" evidence="7">
    <location>
        <position position="74"/>
    </location>
    <ligand>
        <name>Mg(2+)</name>
        <dbReference type="ChEBI" id="CHEBI:18420"/>
    </ligand>
</feature>
<reference evidence="9 10" key="1">
    <citation type="submission" date="2023-07" db="EMBL/GenBank/DDBJ databases">
        <title>Genomic Encyclopedia of Type Strains, Phase IV (KMG-IV): sequencing the most valuable type-strain genomes for metagenomic binning, comparative biology and taxonomic classification.</title>
        <authorList>
            <person name="Goeker M."/>
        </authorList>
    </citation>
    <scope>NUCLEOTIDE SEQUENCE [LARGE SCALE GENOMIC DNA]</scope>
    <source>
        <strain evidence="9 10">DSM 5896</strain>
    </source>
</reference>
<dbReference type="HAMAP" id="MF_01405">
    <property type="entry name" value="Non_canon_purine_NTPase"/>
    <property type="match status" value="1"/>
</dbReference>
<feature type="binding site" evidence="7">
    <location>
        <begin position="13"/>
        <end position="18"/>
    </location>
    <ligand>
        <name>substrate</name>
    </ligand>
</feature>
<comment type="catalytic activity">
    <reaction evidence="7">
        <text>ITP + H2O = IMP + diphosphate + H(+)</text>
        <dbReference type="Rhea" id="RHEA:29399"/>
        <dbReference type="ChEBI" id="CHEBI:15377"/>
        <dbReference type="ChEBI" id="CHEBI:15378"/>
        <dbReference type="ChEBI" id="CHEBI:33019"/>
        <dbReference type="ChEBI" id="CHEBI:58053"/>
        <dbReference type="ChEBI" id="CHEBI:61402"/>
        <dbReference type="EC" id="3.6.1.66"/>
    </reaction>
</comment>
<dbReference type="PANTHER" id="PTHR11067">
    <property type="entry name" value="INOSINE TRIPHOSPHATE PYROPHOSPHATASE/HAM1 PROTEIN"/>
    <property type="match status" value="1"/>
</dbReference>